<keyword evidence="6 13" id="KW-1133">Transmembrane helix</keyword>
<dbReference type="AlphaFoldDB" id="A0A3Q7XYF7"/>
<feature type="transmembrane region" description="Helical" evidence="13">
    <location>
        <begin position="376"/>
        <end position="397"/>
    </location>
</feature>
<organism evidence="15 16">
    <name type="scientific">Cicer arietinum</name>
    <name type="common">Chickpea</name>
    <name type="synonym">Garbanzo</name>
    <dbReference type="NCBI Taxonomy" id="3827"/>
    <lineage>
        <taxon>Eukaryota</taxon>
        <taxon>Viridiplantae</taxon>
        <taxon>Streptophyta</taxon>
        <taxon>Embryophyta</taxon>
        <taxon>Tracheophyta</taxon>
        <taxon>Spermatophyta</taxon>
        <taxon>Magnoliopsida</taxon>
        <taxon>eudicotyledons</taxon>
        <taxon>Gunneridae</taxon>
        <taxon>Pentapetalae</taxon>
        <taxon>rosids</taxon>
        <taxon>fabids</taxon>
        <taxon>Fabales</taxon>
        <taxon>Fabaceae</taxon>
        <taxon>Papilionoideae</taxon>
        <taxon>50 kb inversion clade</taxon>
        <taxon>NPAAA clade</taxon>
        <taxon>Hologalegina</taxon>
        <taxon>IRL clade</taxon>
        <taxon>Cicereae</taxon>
        <taxon>Cicer</taxon>
    </lineage>
</organism>
<evidence type="ECO:0000313" key="15">
    <source>
        <dbReference type="Proteomes" id="UP000087171"/>
    </source>
</evidence>
<dbReference type="Pfam" id="PF00999">
    <property type="entry name" value="Na_H_Exchanger"/>
    <property type="match status" value="1"/>
</dbReference>
<dbReference type="GO" id="GO:0015385">
    <property type="term" value="F:sodium:proton antiporter activity"/>
    <property type="evidence" value="ECO:0007669"/>
    <property type="project" value="InterPro"/>
</dbReference>
<evidence type="ECO:0000256" key="9">
    <source>
        <dbReference type="ARBA" id="ARBA00023136"/>
    </source>
</evidence>
<evidence type="ECO:0000256" key="5">
    <source>
        <dbReference type="ARBA" id="ARBA00022958"/>
    </source>
</evidence>
<feature type="transmembrane region" description="Helical" evidence="13">
    <location>
        <begin position="293"/>
        <end position="318"/>
    </location>
</feature>
<keyword evidence="8" id="KW-0406">Ion transport</keyword>
<accession>A0A3Q7XYF7</accession>
<dbReference type="PaxDb" id="3827-XP_004495748.1"/>
<evidence type="ECO:0000256" key="6">
    <source>
        <dbReference type="ARBA" id="ARBA00022989"/>
    </source>
</evidence>
<keyword evidence="7" id="KW-0915">Sodium</keyword>
<feature type="transmembrane region" description="Helical" evidence="13">
    <location>
        <begin position="20"/>
        <end position="43"/>
    </location>
</feature>
<dbReference type="PRINTS" id="PR01084">
    <property type="entry name" value="NAHEXCHNGR"/>
</dbReference>
<evidence type="ECO:0000256" key="3">
    <source>
        <dbReference type="ARBA" id="ARBA00022538"/>
    </source>
</evidence>
<sequence length="571" mass="63172">MLNIAMLPSPLDFSTSYLSTSTIVALCVFFGLLCSCIIVGHLLEENRWANESITALLLGLCSGVVVLLVTKFRSTKILIFSEDLFFLYLLPPIIFNAGFQDKKKQFFRNFITILLFGVLGTVISFCLISLGAFLLFTRIGITNLGIKDHLGETVFKSKSCISISLNIIIICPYSDLFVHITCEAIGAILSATDSVCTLQVLSQDETPLLYSIVFGEGVVNDATSIVLFNSVQTLNFSTMNAITALKLLGTFFYLFCTSTALGIIVGLLSAYIIKTLYFGRHSTDREVALMMLMAYLSYMIAELLNLSGILTIFFCGIVMSHYTWHNVTGSSRTTTKHAFATISFIAETFIFLYVGMDAFDVDKWKTSKASIGTSVAVSSTLIALVLIGRAAFVFSIANITNCTKTRESAKIEFRSQFIIWWAGLMRGAVTIALSYNQFSKSEIASTEDSALMITSTIILVLFSTVVFGSITKPLIEAVKLRQSKPAISDSTDNQEDLRLLFLESNCSINQTNHHESQSRRRSSLSLMIRHPTTTVHYFWRKFDDKFMRPVFGGRGFIPAVPGSPPAEEEIS</sequence>
<dbReference type="GO" id="GO:0051453">
    <property type="term" value="P:regulation of intracellular pH"/>
    <property type="evidence" value="ECO:0007669"/>
    <property type="project" value="TreeGrafter"/>
</dbReference>
<feature type="transmembrane region" description="Helical" evidence="13">
    <location>
        <begin position="251"/>
        <end position="273"/>
    </location>
</feature>
<feature type="transmembrane region" description="Helical" evidence="13">
    <location>
        <begin position="418"/>
        <end position="438"/>
    </location>
</feature>
<evidence type="ECO:0000256" key="1">
    <source>
        <dbReference type="ARBA" id="ARBA00004141"/>
    </source>
</evidence>
<keyword evidence="15" id="KW-1185">Reference proteome</keyword>
<name>A0A3Q7XYF7_CICAR</name>
<feature type="transmembrane region" description="Helical" evidence="13">
    <location>
        <begin position="78"/>
        <end position="99"/>
    </location>
</feature>
<protein>
    <submittedName>
        <fullName evidence="16">Sodium/hydrogen exchanger 1-like isoform X2</fullName>
    </submittedName>
</protein>
<reference evidence="16" key="2">
    <citation type="submission" date="2025-08" db="UniProtKB">
        <authorList>
            <consortium name="RefSeq"/>
        </authorList>
    </citation>
    <scope>IDENTIFICATION</scope>
    <source>
        <tissue evidence="16">Etiolated seedlings</tissue>
    </source>
</reference>
<dbReference type="RefSeq" id="XP_027189306.1">
    <property type="nucleotide sequence ID" value="XM_027333505.1"/>
</dbReference>
<dbReference type="PANTHER" id="PTHR10110:SF197">
    <property type="entry name" value="SODIUM_HYDROGEN EXCHANGER"/>
    <property type="match status" value="1"/>
</dbReference>
<gene>
    <name evidence="16" type="primary">LOC101509175</name>
</gene>
<feature type="transmembrane region" description="Helical" evidence="13">
    <location>
        <begin position="450"/>
        <end position="471"/>
    </location>
</feature>
<keyword evidence="5" id="KW-0630">Potassium</keyword>
<dbReference type="Gene3D" id="6.10.140.1330">
    <property type="match status" value="1"/>
</dbReference>
<dbReference type="GO" id="GO:0005886">
    <property type="term" value="C:plasma membrane"/>
    <property type="evidence" value="ECO:0007669"/>
    <property type="project" value="TreeGrafter"/>
</dbReference>
<evidence type="ECO:0000256" key="7">
    <source>
        <dbReference type="ARBA" id="ARBA00023053"/>
    </source>
</evidence>
<comment type="subcellular location">
    <subcellularLocation>
        <location evidence="1">Membrane</location>
        <topology evidence="1">Multi-pass membrane protein</topology>
    </subcellularLocation>
</comment>
<dbReference type="InterPro" id="IPR006153">
    <property type="entry name" value="Cation/H_exchanger_TM"/>
</dbReference>
<evidence type="ECO:0000313" key="16">
    <source>
        <dbReference type="RefSeq" id="XP_027189306.1"/>
    </source>
</evidence>
<comment type="catalytic activity">
    <reaction evidence="11">
        <text>Na(+)(in) + H(+)(out) = Na(+)(out) + H(+)(in)</text>
        <dbReference type="Rhea" id="RHEA:29419"/>
        <dbReference type="ChEBI" id="CHEBI:15378"/>
        <dbReference type="ChEBI" id="CHEBI:29101"/>
    </reaction>
</comment>
<feature type="domain" description="Cation/H+ exchanger transmembrane" evidence="14">
    <location>
        <begin position="51"/>
        <end position="476"/>
    </location>
</feature>
<comment type="catalytic activity">
    <reaction evidence="12">
        <text>K(+)(in) + H(+)(out) = K(+)(out) + H(+)(in)</text>
        <dbReference type="Rhea" id="RHEA:29467"/>
        <dbReference type="ChEBI" id="CHEBI:15378"/>
        <dbReference type="ChEBI" id="CHEBI:29103"/>
    </reaction>
</comment>
<keyword evidence="4 13" id="KW-0812">Transmembrane</keyword>
<evidence type="ECO:0000256" key="8">
    <source>
        <dbReference type="ARBA" id="ARBA00023065"/>
    </source>
</evidence>
<feature type="transmembrane region" description="Helical" evidence="13">
    <location>
        <begin position="338"/>
        <end position="356"/>
    </location>
</feature>
<keyword evidence="9 13" id="KW-0472">Membrane</keyword>
<evidence type="ECO:0000256" key="4">
    <source>
        <dbReference type="ARBA" id="ARBA00022692"/>
    </source>
</evidence>
<dbReference type="Proteomes" id="UP000087171">
    <property type="component" value="Chromosome Ca4"/>
</dbReference>
<evidence type="ECO:0000256" key="13">
    <source>
        <dbReference type="SAM" id="Phobius"/>
    </source>
</evidence>
<feature type="transmembrane region" description="Helical" evidence="13">
    <location>
        <begin position="55"/>
        <end position="72"/>
    </location>
</feature>
<feature type="transmembrane region" description="Helical" evidence="13">
    <location>
        <begin position="111"/>
        <end position="136"/>
    </location>
</feature>
<dbReference type="GeneID" id="101509175"/>
<evidence type="ECO:0000256" key="2">
    <source>
        <dbReference type="ARBA" id="ARBA00022448"/>
    </source>
</evidence>
<keyword evidence="2" id="KW-0813">Transport</keyword>
<dbReference type="InterPro" id="IPR004709">
    <property type="entry name" value="NaH_exchanger"/>
</dbReference>
<proteinExistence type="predicted"/>
<dbReference type="PANTHER" id="PTHR10110">
    <property type="entry name" value="SODIUM/HYDROGEN EXCHANGER"/>
    <property type="match status" value="1"/>
</dbReference>
<keyword evidence="10" id="KW-0739">Sodium transport</keyword>
<reference evidence="15" key="1">
    <citation type="journal article" date="2013" name="Nat. Biotechnol.">
        <title>Draft genome sequence of chickpea (Cicer arietinum) provides a resource for trait improvement.</title>
        <authorList>
            <person name="Varshney R.K."/>
            <person name="Song C."/>
            <person name="Saxena R.K."/>
            <person name="Azam S."/>
            <person name="Yu S."/>
            <person name="Sharpe A.G."/>
            <person name="Cannon S."/>
            <person name="Baek J."/>
            <person name="Rosen B.D."/>
            <person name="Tar'an B."/>
            <person name="Millan T."/>
            <person name="Zhang X."/>
            <person name="Ramsay L.D."/>
            <person name="Iwata A."/>
            <person name="Wang Y."/>
            <person name="Nelson W."/>
            <person name="Farmer A.D."/>
            <person name="Gaur P.M."/>
            <person name="Soderlund C."/>
            <person name="Penmetsa R.V."/>
            <person name="Xu C."/>
            <person name="Bharti A.K."/>
            <person name="He W."/>
            <person name="Winter P."/>
            <person name="Zhao S."/>
            <person name="Hane J.K."/>
            <person name="Carrasquilla-Garcia N."/>
            <person name="Condie J.A."/>
            <person name="Upadhyaya H.D."/>
            <person name="Luo M.C."/>
            <person name="Thudi M."/>
            <person name="Gowda C.L."/>
            <person name="Singh N.P."/>
            <person name="Lichtenzveig J."/>
            <person name="Gali K.K."/>
            <person name="Rubio J."/>
            <person name="Nadarajan N."/>
            <person name="Dolezel J."/>
            <person name="Bansal K.C."/>
            <person name="Xu X."/>
            <person name="Edwards D."/>
            <person name="Zhang G."/>
            <person name="Kahl G."/>
            <person name="Gil J."/>
            <person name="Singh K.B."/>
            <person name="Datta S.K."/>
            <person name="Jackson S.A."/>
            <person name="Wang J."/>
            <person name="Cook D.R."/>
        </authorList>
    </citation>
    <scope>NUCLEOTIDE SEQUENCE [LARGE SCALE GENOMIC DNA]</scope>
    <source>
        <strain evidence="15">cv. CDC Frontier</strain>
    </source>
</reference>
<evidence type="ECO:0000256" key="10">
    <source>
        <dbReference type="ARBA" id="ARBA00023201"/>
    </source>
</evidence>
<evidence type="ECO:0000256" key="12">
    <source>
        <dbReference type="ARBA" id="ARBA00047912"/>
    </source>
</evidence>
<evidence type="ECO:0000259" key="14">
    <source>
        <dbReference type="Pfam" id="PF00999"/>
    </source>
</evidence>
<dbReference type="GO" id="GO:0015386">
    <property type="term" value="F:potassium:proton antiporter activity"/>
    <property type="evidence" value="ECO:0007669"/>
    <property type="project" value="TreeGrafter"/>
</dbReference>
<dbReference type="GO" id="GO:0098719">
    <property type="term" value="P:sodium ion import across plasma membrane"/>
    <property type="evidence" value="ECO:0007669"/>
    <property type="project" value="TreeGrafter"/>
</dbReference>
<keyword evidence="3" id="KW-0633">Potassium transport</keyword>
<evidence type="ECO:0000256" key="11">
    <source>
        <dbReference type="ARBA" id="ARBA00047524"/>
    </source>
</evidence>
<dbReference type="InterPro" id="IPR018422">
    <property type="entry name" value="Cation/H_exchanger_CPA1"/>
</dbReference>